<dbReference type="GO" id="GO:0016020">
    <property type="term" value="C:membrane"/>
    <property type="evidence" value="ECO:0007669"/>
    <property type="project" value="UniProtKB-SubCell"/>
</dbReference>
<dbReference type="Gene3D" id="3.40.50.300">
    <property type="entry name" value="P-loop containing nucleotide triphosphate hydrolases"/>
    <property type="match status" value="2"/>
</dbReference>
<evidence type="ECO:0000313" key="6">
    <source>
        <dbReference type="EMBL" id="KRL92188.1"/>
    </source>
</evidence>
<proteinExistence type="predicted"/>
<dbReference type="NCBIfam" id="TIGR03928">
    <property type="entry name" value="T7_EssCb_Firm"/>
    <property type="match status" value="1"/>
</dbReference>
<dbReference type="SUPFAM" id="SSF52540">
    <property type="entry name" value="P-loop containing nucleoside triphosphate hydrolases"/>
    <property type="match status" value="2"/>
</dbReference>
<dbReference type="GO" id="GO:0005524">
    <property type="term" value="F:ATP binding"/>
    <property type="evidence" value="ECO:0007669"/>
    <property type="project" value="UniProtKB-UniRule"/>
</dbReference>
<feature type="binding site" evidence="4">
    <location>
        <begin position="309"/>
        <end position="316"/>
    </location>
    <ligand>
        <name>ATP</name>
        <dbReference type="ChEBI" id="CHEBI:30616"/>
    </ligand>
</feature>
<dbReference type="InterPro" id="IPR027417">
    <property type="entry name" value="P-loop_NTPase"/>
</dbReference>
<dbReference type="EMBL" id="AZGC01000059">
    <property type="protein sequence ID" value="KRL92188.1"/>
    <property type="molecule type" value="Genomic_DNA"/>
</dbReference>
<dbReference type="Proteomes" id="UP000051084">
    <property type="component" value="Unassembled WGS sequence"/>
</dbReference>
<feature type="domain" description="FtsK" evidence="5">
    <location>
        <begin position="292"/>
        <end position="478"/>
    </location>
</feature>
<dbReference type="STRING" id="417373.GCA_001570685_00848"/>
<dbReference type="PANTHER" id="PTHR22683">
    <property type="entry name" value="SPORULATION PROTEIN RELATED"/>
    <property type="match status" value="1"/>
</dbReference>
<evidence type="ECO:0000313" key="7">
    <source>
        <dbReference type="Proteomes" id="UP000051084"/>
    </source>
</evidence>
<evidence type="ECO:0000256" key="3">
    <source>
        <dbReference type="ARBA" id="ARBA00022840"/>
    </source>
</evidence>
<comment type="caution">
    <text evidence="4">Lacks conserved residue(s) required for the propagation of feature annotation.</text>
</comment>
<keyword evidence="3 4" id="KW-0067">ATP-binding</keyword>
<accession>A0A0R1UFL0</accession>
<dbReference type="PATRIC" id="fig|1423742.4.peg.439"/>
<dbReference type="PANTHER" id="PTHR22683:SF1">
    <property type="entry name" value="TYPE VII SECRETION SYSTEM PROTEIN ESSC"/>
    <property type="match status" value="1"/>
</dbReference>
<keyword evidence="7" id="KW-1185">Reference proteome</keyword>
<feature type="domain" description="FtsK" evidence="5">
    <location>
        <begin position="1"/>
        <end position="145"/>
    </location>
</feature>
<dbReference type="PROSITE" id="PS50901">
    <property type="entry name" value="FTSK"/>
    <property type="match status" value="2"/>
</dbReference>
<dbReference type="Pfam" id="PF01580">
    <property type="entry name" value="FtsK_SpoIIIE"/>
    <property type="match status" value="2"/>
</dbReference>
<evidence type="ECO:0000259" key="5">
    <source>
        <dbReference type="PROSITE" id="PS50901"/>
    </source>
</evidence>
<gene>
    <name evidence="6" type="ORF">FC21_GL000423</name>
</gene>
<evidence type="ECO:0000256" key="2">
    <source>
        <dbReference type="ARBA" id="ARBA00022741"/>
    </source>
</evidence>
<evidence type="ECO:0000256" key="4">
    <source>
        <dbReference type="PROSITE-ProRule" id="PRU00289"/>
    </source>
</evidence>
<dbReference type="InterPro" id="IPR050206">
    <property type="entry name" value="FtsK/SpoIIIE/SftA"/>
</dbReference>
<dbReference type="InterPro" id="IPR023839">
    <property type="entry name" value="Firmicutes_EssC_C"/>
</dbReference>
<reference evidence="6 7" key="1">
    <citation type="journal article" date="2015" name="Genome Announc.">
        <title>Expanding the biotechnology potential of lactobacilli through comparative genomics of 213 strains and associated genera.</title>
        <authorList>
            <person name="Sun Z."/>
            <person name="Harris H.M."/>
            <person name="McCann A."/>
            <person name="Guo C."/>
            <person name="Argimon S."/>
            <person name="Zhang W."/>
            <person name="Yang X."/>
            <person name="Jeffery I.B."/>
            <person name="Cooney J.C."/>
            <person name="Kagawa T.F."/>
            <person name="Liu W."/>
            <person name="Song Y."/>
            <person name="Salvetti E."/>
            <person name="Wrobel A."/>
            <person name="Rasinkangas P."/>
            <person name="Parkhill J."/>
            <person name="Rea M.C."/>
            <person name="O'Sullivan O."/>
            <person name="Ritari J."/>
            <person name="Douillard F.P."/>
            <person name="Paul Ross R."/>
            <person name="Yang R."/>
            <person name="Briner A.E."/>
            <person name="Felis G.E."/>
            <person name="de Vos W.M."/>
            <person name="Barrangou R."/>
            <person name="Klaenhammer T.R."/>
            <person name="Caufield P.W."/>
            <person name="Cui Y."/>
            <person name="Zhang H."/>
            <person name="O'Toole P.W."/>
        </authorList>
    </citation>
    <scope>NUCLEOTIDE SEQUENCE [LARGE SCALE GENOMIC DNA]</scope>
    <source>
        <strain evidence="6 7">DSM 18793</strain>
    </source>
</reference>
<protein>
    <recommendedName>
        <fullName evidence="5">FtsK domain-containing protein</fullName>
    </recommendedName>
</protein>
<name>A0A0R1UFL0_9LACO</name>
<keyword evidence="1" id="KW-0677">Repeat</keyword>
<dbReference type="GO" id="GO:0003677">
    <property type="term" value="F:DNA binding"/>
    <property type="evidence" value="ECO:0007669"/>
    <property type="project" value="InterPro"/>
</dbReference>
<keyword evidence="2 4" id="KW-0547">Nucleotide-binding</keyword>
<dbReference type="InterPro" id="IPR002543">
    <property type="entry name" value="FtsK_dom"/>
</dbReference>
<organism evidence="6 7">
    <name type="scientific">Limosilactobacillus equigenerosi DSM 18793 = JCM 14505</name>
    <dbReference type="NCBI Taxonomy" id="1423742"/>
    <lineage>
        <taxon>Bacteria</taxon>
        <taxon>Bacillati</taxon>
        <taxon>Bacillota</taxon>
        <taxon>Bacilli</taxon>
        <taxon>Lactobacillales</taxon>
        <taxon>Lactobacillaceae</taxon>
        <taxon>Limosilactobacillus</taxon>
    </lineage>
</organism>
<evidence type="ECO:0000256" key="1">
    <source>
        <dbReference type="ARBA" id="ARBA00022737"/>
    </source>
</evidence>
<sequence>MANLFANLPHLMGMITNLDGASTDRALKSIHAELERRQRYFRQFGVNNINAYTKLYKEGKEHPTDDSYPHEPLPHLFLISDEFAELKANEPDFMDELVSTARIGRSLGVHLILETQKPNGVVSEQIWSNSRFKIALKVSDPADSKEIIHTPDAASITQVGRAYLQVGNNETYELFQSAYSSAEYNPTDNQHAQRDQRLWLINQLGQAELLTRDLSEIDEPKESEIQTQLEAVVDEIAKDAKEAQVKMPMKPWLPPLPESLVGPELDWQTAWQQPRQLKVPFGMLDIPSRQTQEKLDFDLSSVTPALFVGSSGYGKSVALQTIVANLARLNSPEQVNFYLFDFGTNGLLPLAGLPHVADIAGFDNREKLWKMLTKINQLINQRKSLFQQLGVSNFSQYEEEIGQPLPIIVIAVDAYDSVAEDDERDGIDGIISKLLRDGKALGIYSIYTVNRLNTFRYQLLSNINKRIGLFMVDEDEVVNTLGRNALIQSPIAGRGQMEIDDEMLAFQIYTPTEHADSLKIVHDLRVLSETMTEAWDGPVPAKIPMLPNSFDFAYADKKIKAIWHDRNIMPIALGNQTTEVHSFDPEIHHFFNISYLTEQQKDVLSQAVTHSLSTWKHPSWIVDVLGEFHEQHEQYSRVITDNENDLIRLKQQMADYAAAGVHRELRDEIYVFIPNLTEFIKVAKLTQQNFEIILQHAWKAGMYLIIMDNRARIDQSYDAMANMIKAQTIAGLVSARIVDTNYISATGVNAEPQLLSNEAYFFESKGLQYSKVKLPQVNRGNE</sequence>
<dbReference type="GO" id="GO:0007059">
    <property type="term" value="P:chromosome segregation"/>
    <property type="evidence" value="ECO:0007669"/>
    <property type="project" value="UniProtKB-KW"/>
</dbReference>
<dbReference type="AlphaFoldDB" id="A0A0R1UFL0"/>
<comment type="caution">
    <text evidence="6">The sequence shown here is derived from an EMBL/GenBank/DDBJ whole genome shotgun (WGS) entry which is preliminary data.</text>
</comment>